<dbReference type="SUPFAM" id="SSF53850">
    <property type="entry name" value="Periplasmic binding protein-like II"/>
    <property type="match status" value="1"/>
</dbReference>
<dbReference type="InterPro" id="IPR005119">
    <property type="entry name" value="LysR_subst-bd"/>
</dbReference>
<evidence type="ECO:0000256" key="1">
    <source>
        <dbReference type="ARBA" id="ARBA00009437"/>
    </source>
</evidence>
<dbReference type="SUPFAM" id="SSF46785">
    <property type="entry name" value="Winged helix' DNA-binding domain"/>
    <property type="match status" value="1"/>
</dbReference>
<comment type="similarity">
    <text evidence="1">Belongs to the LysR transcriptional regulatory family.</text>
</comment>
<proteinExistence type="inferred from homology"/>
<dbReference type="InterPro" id="IPR000847">
    <property type="entry name" value="LysR_HTH_N"/>
</dbReference>
<evidence type="ECO:0000259" key="5">
    <source>
        <dbReference type="PROSITE" id="PS50931"/>
    </source>
</evidence>
<dbReference type="Pfam" id="PF03466">
    <property type="entry name" value="LysR_substrate"/>
    <property type="match status" value="1"/>
</dbReference>
<evidence type="ECO:0000256" key="4">
    <source>
        <dbReference type="ARBA" id="ARBA00023163"/>
    </source>
</evidence>
<dbReference type="PANTHER" id="PTHR30346:SF28">
    <property type="entry name" value="HTH-TYPE TRANSCRIPTIONAL REGULATOR CYNR"/>
    <property type="match status" value="1"/>
</dbReference>
<reference evidence="6 7" key="1">
    <citation type="submission" date="2022-06" db="EMBL/GenBank/DDBJ databases">
        <title>Whole-genome of Asaia lannensis strain LMG 27011T.</title>
        <authorList>
            <person name="Sombolestani A."/>
        </authorList>
    </citation>
    <scope>NUCLEOTIDE SEQUENCE [LARGE SCALE GENOMIC DNA]</scope>
    <source>
        <strain evidence="6 7">NBRC 102526</strain>
    </source>
</reference>
<evidence type="ECO:0000313" key="6">
    <source>
        <dbReference type="EMBL" id="MCO6158494.1"/>
    </source>
</evidence>
<dbReference type="InterPro" id="IPR036388">
    <property type="entry name" value="WH-like_DNA-bd_sf"/>
</dbReference>
<keyword evidence="7" id="KW-1185">Reference proteome</keyword>
<dbReference type="Gene3D" id="3.40.190.10">
    <property type="entry name" value="Periplasmic binding protein-like II"/>
    <property type="match status" value="2"/>
</dbReference>
<name>A0ABT1CCB0_9PROT</name>
<protein>
    <submittedName>
        <fullName evidence="6">LysR family transcriptional regulator</fullName>
    </submittedName>
</protein>
<gene>
    <name evidence="6" type="ORF">NF685_00420</name>
</gene>
<feature type="domain" description="HTH lysR-type" evidence="5">
    <location>
        <begin position="1"/>
        <end position="49"/>
    </location>
</feature>
<evidence type="ECO:0000256" key="2">
    <source>
        <dbReference type="ARBA" id="ARBA00023015"/>
    </source>
</evidence>
<dbReference type="InterPro" id="IPR036390">
    <property type="entry name" value="WH_DNA-bd_sf"/>
</dbReference>
<dbReference type="EMBL" id="JAMXQU010000001">
    <property type="protein sequence ID" value="MCO6158494.1"/>
    <property type="molecule type" value="Genomic_DNA"/>
</dbReference>
<keyword evidence="4" id="KW-0804">Transcription</keyword>
<dbReference type="Gene3D" id="1.10.10.10">
    <property type="entry name" value="Winged helix-like DNA-binding domain superfamily/Winged helix DNA-binding domain"/>
    <property type="match status" value="1"/>
</dbReference>
<keyword evidence="2" id="KW-0805">Transcription regulation</keyword>
<comment type="caution">
    <text evidence="6">The sequence shown here is derived from an EMBL/GenBank/DDBJ whole genome shotgun (WGS) entry which is preliminary data.</text>
</comment>
<organism evidence="6 7">
    <name type="scientific">Asaia lannensis NBRC 102526</name>
    <dbReference type="NCBI Taxonomy" id="1307926"/>
    <lineage>
        <taxon>Bacteria</taxon>
        <taxon>Pseudomonadati</taxon>
        <taxon>Pseudomonadota</taxon>
        <taxon>Alphaproteobacteria</taxon>
        <taxon>Acetobacterales</taxon>
        <taxon>Acetobacteraceae</taxon>
        <taxon>Asaia</taxon>
    </lineage>
</organism>
<dbReference type="Proteomes" id="UP001523401">
    <property type="component" value="Unassembled WGS sequence"/>
</dbReference>
<accession>A0ABT1CCB0</accession>
<dbReference type="PRINTS" id="PR00039">
    <property type="entry name" value="HTHLYSR"/>
</dbReference>
<dbReference type="PROSITE" id="PS50931">
    <property type="entry name" value="HTH_LYSR"/>
    <property type="match status" value="1"/>
</dbReference>
<evidence type="ECO:0000256" key="3">
    <source>
        <dbReference type="ARBA" id="ARBA00023125"/>
    </source>
</evidence>
<dbReference type="Pfam" id="PF00126">
    <property type="entry name" value="HTH_1"/>
    <property type="match status" value="1"/>
</dbReference>
<evidence type="ECO:0000313" key="7">
    <source>
        <dbReference type="Proteomes" id="UP001523401"/>
    </source>
</evidence>
<dbReference type="PANTHER" id="PTHR30346">
    <property type="entry name" value="TRANSCRIPTIONAL DUAL REGULATOR HCAR-RELATED"/>
    <property type="match status" value="1"/>
</dbReference>
<keyword evidence="3" id="KW-0238">DNA-binding</keyword>
<sequence>MAVAQLGSLTRAARHLHIEQPPLSRQISSLEKEVGFDLFTRSRTGMRLTELGSVLSRHASRIVEEINILDSIIEISRREYNHKINIGLADGLHNLDRLIKSMMVMRSFDSQVIFGLKHDCNENIIAMLKDGAVDVALIWGEVDDDNFTSRIILQEKIFAVIPDKNSKKNSFYQSIYDVDYKHILSPSKYRNKYFGDMMENLFPPESAVKTNLNHDIDLLSLAPMVASGAGCGFVPELLTATSVNGVSYVEVRGDEAICVASLVTRREILPPLVRTFLSSFS</sequence>